<protein>
    <submittedName>
        <fullName evidence="6">IclR family transcriptional regulator</fullName>
    </submittedName>
</protein>
<dbReference type="InterPro" id="IPR014757">
    <property type="entry name" value="Tscrpt_reg_IclR_C"/>
</dbReference>
<evidence type="ECO:0000256" key="2">
    <source>
        <dbReference type="ARBA" id="ARBA00023125"/>
    </source>
</evidence>
<feature type="domain" description="HTH iclR-type" evidence="4">
    <location>
        <begin position="36"/>
        <end position="96"/>
    </location>
</feature>
<evidence type="ECO:0000313" key="6">
    <source>
        <dbReference type="EMBL" id="GAA1558632.1"/>
    </source>
</evidence>
<reference evidence="6 7" key="1">
    <citation type="journal article" date="2019" name="Int. J. Syst. Evol. Microbiol.">
        <title>The Global Catalogue of Microorganisms (GCM) 10K type strain sequencing project: providing services to taxonomists for standard genome sequencing and annotation.</title>
        <authorList>
            <consortium name="The Broad Institute Genomics Platform"/>
            <consortium name="The Broad Institute Genome Sequencing Center for Infectious Disease"/>
            <person name="Wu L."/>
            <person name="Ma J."/>
        </authorList>
    </citation>
    <scope>NUCLEOTIDE SEQUENCE [LARGE SCALE GENOMIC DNA]</scope>
    <source>
        <strain evidence="6 7">JCM 14969</strain>
    </source>
</reference>
<name>A0ABN2CH17_9ACTN</name>
<organism evidence="6 7">
    <name type="scientific">Kribbella sancticallisti</name>
    <dbReference type="NCBI Taxonomy" id="460087"/>
    <lineage>
        <taxon>Bacteria</taxon>
        <taxon>Bacillati</taxon>
        <taxon>Actinomycetota</taxon>
        <taxon>Actinomycetes</taxon>
        <taxon>Propionibacteriales</taxon>
        <taxon>Kribbellaceae</taxon>
        <taxon>Kribbella</taxon>
    </lineage>
</organism>
<dbReference type="InterPro" id="IPR029016">
    <property type="entry name" value="GAF-like_dom_sf"/>
</dbReference>
<keyword evidence="3" id="KW-0804">Transcription</keyword>
<evidence type="ECO:0000259" key="4">
    <source>
        <dbReference type="PROSITE" id="PS51077"/>
    </source>
</evidence>
<keyword evidence="2" id="KW-0238">DNA-binding</keyword>
<dbReference type="PANTHER" id="PTHR30136:SF35">
    <property type="entry name" value="HTH-TYPE TRANSCRIPTIONAL REGULATOR RV1719"/>
    <property type="match status" value="1"/>
</dbReference>
<keyword evidence="1" id="KW-0805">Transcription regulation</keyword>
<evidence type="ECO:0000259" key="5">
    <source>
        <dbReference type="PROSITE" id="PS51078"/>
    </source>
</evidence>
<gene>
    <name evidence="6" type="ORF">GCM10009789_10080</name>
</gene>
<dbReference type="PROSITE" id="PS51078">
    <property type="entry name" value="ICLR_ED"/>
    <property type="match status" value="1"/>
</dbReference>
<dbReference type="PANTHER" id="PTHR30136">
    <property type="entry name" value="HELIX-TURN-HELIX TRANSCRIPTIONAL REGULATOR, ICLR FAMILY"/>
    <property type="match status" value="1"/>
</dbReference>
<evidence type="ECO:0000256" key="3">
    <source>
        <dbReference type="ARBA" id="ARBA00023163"/>
    </source>
</evidence>
<dbReference type="SMART" id="SM00346">
    <property type="entry name" value="HTH_ICLR"/>
    <property type="match status" value="1"/>
</dbReference>
<dbReference type="SUPFAM" id="SSF46785">
    <property type="entry name" value="Winged helix' DNA-binding domain"/>
    <property type="match status" value="1"/>
</dbReference>
<dbReference type="Pfam" id="PF09339">
    <property type="entry name" value="HTH_IclR"/>
    <property type="match status" value="1"/>
</dbReference>
<evidence type="ECO:0000313" key="7">
    <source>
        <dbReference type="Proteomes" id="UP001500393"/>
    </source>
</evidence>
<accession>A0ABN2CH17</accession>
<dbReference type="PROSITE" id="PS51077">
    <property type="entry name" value="HTH_ICLR"/>
    <property type="match status" value="1"/>
</dbReference>
<dbReference type="Gene3D" id="3.30.450.40">
    <property type="match status" value="1"/>
</dbReference>
<dbReference type="Gene3D" id="1.10.10.10">
    <property type="entry name" value="Winged helix-like DNA-binding domain superfamily/Winged helix DNA-binding domain"/>
    <property type="match status" value="1"/>
</dbReference>
<dbReference type="InterPro" id="IPR036390">
    <property type="entry name" value="WH_DNA-bd_sf"/>
</dbReference>
<keyword evidence="7" id="KW-1185">Reference proteome</keyword>
<sequence>MNSGCVLARQGGEGRQAVEYPEAMATVDGGNSSQPLLVLGKIGEILDAFSLDRPSLTLGEIRESTGFPTSTVQRLVTNMVALGFLDRQGDQFRVGVKMAYWAAPAVKGVDVLDLIVPVLKHLRDETGETASFFRAEQGHRVCVALAETAHALRREMHVGKIMPLHAGSAGRVLLAWDESLARSILSQPLGSITDSTITSADELAAVIRQTRADGYAITIGEREQGASGLSVPVFKANGELAGCLTISGPTIRMPLDRCLDWLDLLVEAAEQSTRLLGGRFPTTSSIAI</sequence>
<comment type="caution">
    <text evidence="6">The sequence shown here is derived from an EMBL/GenBank/DDBJ whole genome shotgun (WGS) entry which is preliminary data.</text>
</comment>
<proteinExistence type="predicted"/>
<dbReference type="InterPro" id="IPR050707">
    <property type="entry name" value="HTH_MetabolicPath_Reg"/>
</dbReference>
<dbReference type="InterPro" id="IPR005471">
    <property type="entry name" value="Tscrpt_reg_IclR_N"/>
</dbReference>
<dbReference type="Proteomes" id="UP001500393">
    <property type="component" value="Unassembled WGS sequence"/>
</dbReference>
<feature type="domain" description="IclR-ED" evidence="5">
    <location>
        <begin position="97"/>
        <end position="278"/>
    </location>
</feature>
<dbReference type="SUPFAM" id="SSF55781">
    <property type="entry name" value="GAF domain-like"/>
    <property type="match status" value="1"/>
</dbReference>
<dbReference type="EMBL" id="BAAAOS010000007">
    <property type="protein sequence ID" value="GAA1558632.1"/>
    <property type="molecule type" value="Genomic_DNA"/>
</dbReference>
<evidence type="ECO:0000256" key="1">
    <source>
        <dbReference type="ARBA" id="ARBA00023015"/>
    </source>
</evidence>
<dbReference type="InterPro" id="IPR036388">
    <property type="entry name" value="WH-like_DNA-bd_sf"/>
</dbReference>
<dbReference type="Pfam" id="PF01614">
    <property type="entry name" value="IclR_C"/>
    <property type="match status" value="1"/>
</dbReference>